<evidence type="ECO:0000313" key="1">
    <source>
        <dbReference type="EMBL" id="OGG44709.1"/>
    </source>
</evidence>
<reference evidence="1 2" key="1">
    <citation type="journal article" date="2016" name="Nat. Commun.">
        <title>Thousands of microbial genomes shed light on interconnected biogeochemical processes in an aquifer system.</title>
        <authorList>
            <person name="Anantharaman K."/>
            <person name="Brown C.T."/>
            <person name="Hug L.A."/>
            <person name="Sharon I."/>
            <person name="Castelle C.J."/>
            <person name="Probst A.J."/>
            <person name="Thomas B.C."/>
            <person name="Singh A."/>
            <person name="Wilkins M.J."/>
            <person name="Karaoz U."/>
            <person name="Brodie E.L."/>
            <person name="Williams K.H."/>
            <person name="Hubbard S.S."/>
            <person name="Banfield J.F."/>
        </authorList>
    </citation>
    <scope>NUCLEOTIDE SEQUENCE [LARGE SCALE GENOMIC DNA]</scope>
</reference>
<protein>
    <submittedName>
        <fullName evidence="1">Uncharacterized protein</fullName>
    </submittedName>
</protein>
<name>A0A1F6C6F7_9BACT</name>
<comment type="caution">
    <text evidence="1">The sequence shown here is derived from an EMBL/GenBank/DDBJ whole genome shotgun (WGS) entry which is preliminary data.</text>
</comment>
<gene>
    <name evidence="1" type="ORF">A2841_01915</name>
</gene>
<dbReference type="AlphaFoldDB" id="A0A1F6C6F7"/>
<organism evidence="1 2">
    <name type="scientific">Candidatus Kaiserbacteria bacterium RIFCSPHIGHO2_01_FULL_48_10</name>
    <dbReference type="NCBI Taxonomy" id="1798476"/>
    <lineage>
        <taxon>Bacteria</taxon>
        <taxon>Candidatus Kaiseribacteriota</taxon>
    </lineage>
</organism>
<sequence length="114" mass="12570">MKAIWLIGGLVLLYFTEGCASVQVARGGIPRQENAPLFDCVKSNYRGDGEVFLAVSCGRSVTHAVGNLRPNTEYRIRFAGELIPQRQRSSADGVVVFYNPYGKDATMTLKEEVQ</sequence>
<evidence type="ECO:0000313" key="2">
    <source>
        <dbReference type="Proteomes" id="UP000178249"/>
    </source>
</evidence>
<accession>A0A1F6C6F7</accession>
<proteinExistence type="predicted"/>
<dbReference type="Proteomes" id="UP000178249">
    <property type="component" value="Unassembled WGS sequence"/>
</dbReference>
<dbReference type="EMBL" id="MFKP01000003">
    <property type="protein sequence ID" value="OGG44709.1"/>
    <property type="molecule type" value="Genomic_DNA"/>
</dbReference>